<evidence type="ECO:0000256" key="2">
    <source>
        <dbReference type="ARBA" id="ARBA00004377"/>
    </source>
</evidence>
<dbReference type="InterPro" id="IPR007078">
    <property type="entry name" value="Haem_export_protD_CcmD"/>
</dbReference>
<evidence type="ECO:0000313" key="13">
    <source>
        <dbReference type="EMBL" id="KTD04852.1"/>
    </source>
</evidence>
<evidence type="ECO:0000256" key="10">
    <source>
        <dbReference type="ARBA" id="ARBA00022989"/>
    </source>
</evidence>
<feature type="transmembrane region" description="Helical" evidence="12">
    <location>
        <begin position="17"/>
        <end position="36"/>
    </location>
</feature>
<dbReference type="STRING" id="45065.Lgee_0036"/>
<dbReference type="NCBIfam" id="TIGR03141">
    <property type="entry name" value="cytochro_ccmD"/>
    <property type="match status" value="1"/>
</dbReference>
<keyword evidence="7 12" id="KW-0997">Cell inner membrane</keyword>
<dbReference type="RefSeq" id="WP_065230333.1">
    <property type="nucleotide sequence ID" value="NZ_CAAAHN010000003.1"/>
</dbReference>
<dbReference type="Proteomes" id="UP000054785">
    <property type="component" value="Unassembled WGS sequence"/>
</dbReference>
<sequence length="53" mass="5738">MISHIATKLAMGGYGAFVWPAFGLAALVVTGLTLTATTHARLMRKRLADWHRG</sequence>
<evidence type="ECO:0000256" key="6">
    <source>
        <dbReference type="ARBA" id="ARBA00022475"/>
    </source>
</evidence>
<gene>
    <name evidence="13" type="ORF">Lgee_0036</name>
</gene>
<comment type="caution">
    <text evidence="13">The sequence shown here is derived from an EMBL/GenBank/DDBJ whole genome shotgun (WGS) entry which is preliminary data.</text>
</comment>
<dbReference type="GO" id="GO:0017004">
    <property type="term" value="P:cytochrome complex assembly"/>
    <property type="evidence" value="ECO:0007669"/>
    <property type="project" value="UniProtKB-KW"/>
</dbReference>
<keyword evidence="6 12" id="KW-1003">Cell membrane</keyword>
<comment type="function">
    <text evidence="1 12">Required for the export of heme to the periplasm for the biogenesis of c-type cytochromes.</text>
</comment>
<keyword evidence="10 12" id="KW-1133">Transmembrane helix</keyword>
<keyword evidence="9 12" id="KW-0201">Cytochrome c-type biogenesis</keyword>
<protein>
    <recommendedName>
        <fullName evidence="4 12">Heme exporter protein D</fullName>
    </recommendedName>
</protein>
<evidence type="ECO:0000256" key="3">
    <source>
        <dbReference type="ARBA" id="ARBA00008741"/>
    </source>
</evidence>
<evidence type="ECO:0000256" key="7">
    <source>
        <dbReference type="ARBA" id="ARBA00022519"/>
    </source>
</evidence>
<dbReference type="PATRIC" id="fig|45065.4.peg.38"/>
<dbReference type="Pfam" id="PF04995">
    <property type="entry name" value="CcmD"/>
    <property type="match status" value="1"/>
</dbReference>
<keyword evidence="8 12" id="KW-0812">Transmembrane</keyword>
<organism evidence="13 14">
    <name type="scientific">Legionella geestiana</name>
    <dbReference type="NCBI Taxonomy" id="45065"/>
    <lineage>
        <taxon>Bacteria</taxon>
        <taxon>Pseudomonadati</taxon>
        <taxon>Pseudomonadota</taxon>
        <taxon>Gammaproteobacteria</taxon>
        <taxon>Legionellales</taxon>
        <taxon>Legionellaceae</taxon>
        <taxon>Legionella</taxon>
    </lineage>
</organism>
<keyword evidence="14" id="KW-1185">Reference proteome</keyword>
<proteinExistence type="inferred from homology"/>
<comment type="similarity">
    <text evidence="3 12">Belongs to the CcmD/CycX/HelD family.</text>
</comment>
<evidence type="ECO:0000256" key="8">
    <source>
        <dbReference type="ARBA" id="ARBA00022692"/>
    </source>
</evidence>
<evidence type="ECO:0000313" key="14">
    <source>
        <dbReference type="Proteomes" id="UP000054785"/>
    </source>
</evidence>
<evidence type="ECO:0000256" key="5">
    <source>
        <dbReference type="ARBA" id="ARBA00022448"/>
    </source>
</evidence>
<dbReference type="EMBL" id="LNYC01000001">
    <property type="protein sequence ID" value="KTD04852.1"/>
    <property type="molecule type" value="Genomic_DNA"/>
</dbReference>
<comment type="subcellular location">
    <subcellularLocation>
        <location evidence="2 12">Cell inner membrane</location>
        <topology evidence="2 12">Single-pass membrane protein</topology>
    </subcellularLocation>
</comment>
<accession>A0A0W0UA76</accession>
<keyword evidence="11 12" id="KW-0472">Membrane</keyword>
<dbReference type="GO" id="GO:0015886">
    <property type="term" value="P:heme transport"/>
    <property type="evidence" value="ECO:0007669"/>
    <property type="project" value="InterPro"/>
</dbReference>
<name>A0A0W0UA76_9GAMM</name>
<dbReference type="GO" id="GO:0005886">
    <property type="term" value="C:plasma membrane"/>
    <property type="evidence" value="ECO:0007669"/>
    <property type="project" value="UniProtKB-SubCell"/>
</dbReference>
<evidence type="ECO:0000256" key="1">
    <source>
        <dbReference type="ARBA" id="ARBA00002442"/>
    </source>
</evidence>
<evidence type="ECO:0000256" key="4">
    <source>
        <dbReference type="ARBA" id="ARBA00016461"/>
    </source>
</evidence>
<dbReference type="AlphaFoldDB" id="A0A0W0UA76"/>
<evidence type="ECO:0000256" key="9">
    <source>
        <dbReference type="ARBA" id="ARBA00022748"/>
    </source>
</evidence>
<reference evidence="13 14" key="1">
    <citation type="submission" date="2015-11" db="EMBL/GenBank/DDBJ databases">
        <title>Genomic analysis of 38 Legionella species identifies large and diverse effector repertoires.</title>
        <authorList>
            <person name="Burstein D."/>
            <person name="Amaro F."/>
            <person name="Zusman T."/>
            <person name="Lifshitz Z."/>
            <person name="Cohen O."/>
            <person name="Gilbert J.A."/>
            <person name="Pupko T."/>
            <person name="Shuman H.A."/>
            <person name="Segal G."/>
        </authorList>
    </citation>
    <scope>NUCLEOTIDE SEQUENCE [LARGE SCALE GENOMIC DNA]</scope>
    <source>
        <strain evidence="13 14">ATCC 49504</strain>
    </source>
</reference>
<evidence type="ECO:0000256" key="11">
    <source>
        <dbReference type="ARBA" id="ARBA00023136"/>
    </source>
</evidence>
<keyword evidence="5 12" id="KW-0813">Transport</keyword>
<evidence type="ECO:0000256" key="12">
    <source>
        <dbReference type="RuleBase" id="RU363101"/>
    </source>
</evidence>